<feature type="binding site" evidence="8">
    <location>
        <begin position="147"/>
        <end position="151"/>
    </location>
    <ligand>
        <name>GMP</name>
        <dbReference type="ChEBI" id="CHEBI:58115"/>
    </ligand>
</feature>
<dbReference type="GO" id="GO:0006281">
    <property type="term" value="P:DNA repair"/>
    <property type="evidence" value="ECO:0007669"/>
    <property type="project" value="TreeGrafter"/>
</dbReference>
<evidence type="ECO:0000256" key="1">
    <source>
        <dbReference type="ARBA" id="ARBA00012726"/>
    </source>
</evidence>
<dbReference type="EMBL" id="KI546037">
    <property type="protein sequence ID" value="EST47663.1"/>
    <property type="molecule type" value="Genomic_DNA"/>
</dbReference>
<dbReference type="InterPro" id="IPR001233">
    <property type="entry name" value="RtcB"/>
</dbReference>
<keyword evidence="3 9" id="KW-0479">Metal-binding</keyword>
<accession>V6LTX2</accession>
<dbReference type="Gene3D" id="3.90.1860.10">
    <property type="entry name" value="tRNA-splicing ligase RtcB"/>
    <property type="match status" value="1"/>
</dbReference>
<evidence type="ECO:0000256" key="8">
    <source>
        <dbReference type="PIRSR" id="PIRSR601233-2"/>
    </source>
</evidence>
<dbReference type="GO" id="GO:0005525">
    <property type="term" value="F:GTP binding"/>
    <property type="evidence" value="ECO:0007669"/>
    <property type="project" value="UniProtKB-KW"/>
</dbReference>
<keyword evidence="5 8" id="KW-0342">GTP-binding</keyword>
<organism evidence="10">
    <name type="scientific">Spironucleus salmonicida</name>
    <dbReference type="NCBI Taxonomy" id="348837"/>
    <lineage>
        <taxon>Eukaryota</taxon>
        <taxon>Metamonada</taxon>
        <taxon>Diplomonadida</taxon>
        <taxon>Hexamitidae</taxon>
        <taxon>Hexamitinae</taxon>
        <taxon>Spironucleus</taxon>
    </lineage>
</organism>
<sequence>MELHNFAPDFDPTHPQVQQLVHNLQPTHITFLPDAHLGPTAPVGFAARTTRVCPSVIGGDAGCGFLMLEVKPVRVDFQALQEFLERVVPFQETPVHTVTVVQEFFEFAMSITQCPNTPTFSEFTTRRKRFEYQFRSSIQLSSLGSGNHFVEIGRSSTSGMMAVTVHSGSRNAGQAVYQQFQQVCQVFALHGVKCQTALFTKLLDEIHAGNQVHLPILLQGPFKRAVSARFRGGTPTALSLLRTTTIEEEQQLVLPDEYVPLYRETVEFLTIVAHVNRAAIALQIRNYLGMELLSSITGPHNFIRGDILRKGSQAADGKFIVALNCRDGILVCQSSTIESAPHGSGRAGKKTELKHIPDEGEAGDVVRFWRGYNEGPGGYKDSTAAIQAIKAMGIDIVDRVMPLFSYKRGNESASH</sequence>
<dbReference type="PANTHER" id="PTHR43749">
    <property type="entry name" value="RNA-SPLICING LIGASE RTCB"/>
    <property type="match status" value="1"/>
</dbReference>
<dbReference type="InterPro" id="IPR052915">
    <property type="entry name" value="RtcB-like"/>
</dbReference>
<dbReference type="AlphaFoldDB" id="V6LTX2"/>
<evidence type="ECO:0000256" key="5">
    <source>
        <dbReference type="ARBA" id="ARBA00023134"/>
    </source>
</evidence>
<evidence type="ECO:0000313" key="10">
    <source>
        <dbReference type="EMBL" id="EST47663.1"/>
    </source>
</evidence>
<keyword evidence="2" id="KW-0436">Ligase</keyword>
<gene>
    <name evidence="10" type="ORF">SS50377_12249</name>
</gene>
<dbReference type="GO" id="GO:0042245">
    <property type="term" value="P:RNA repair"/>
    <property type="evidence" value="ECO:0007669"/>
    <property type="project" value="TreeGrafter"/>
</dbReference>
<evidence type="ECO:0000256" key="2">
    <source>
        <dbReference type="ARBA" id="ARBA00022598"/>
    </source>
</evidence>
<dbReference type="VEuPathDB" id="GiardiaDB:SS50377_28151"/>
<proteinExistence type="predicted"/>
<dbReference type="GO" id="GO:0030145">
    <property type="term" value="F:manganese ion binding"/>
    <property type="evidence" value="ECO:0007669"/>
    <property type="project" value="TreeGrafter"/>
</dbReference>
<reference evidence="10" key="1">
    <citation type="journal article" date="2014" name="PLoS Genet.">
        <title>The Genome of Spironucleus salmonicida Highlights a Fish Pathogen Adapted to Fluctuating Environments.</title>
        <authorList>
            <person name="Xu F."/>
            <person name="Jerlstrom-Hultqvist J."/>
            <person name="Einarsson E."/>
            <person name="Astvaldsson A."/>
            <person name="Svard S.G."/>
            <person name="Andersson J.O."/>
        </authorList>
    </citation>
    <scope>NUCLEOTIDE SEQUENCE</scope>
</reference>
<dbReference type="SUPFAM" id="SSF103365">
    <property type="entry name" value="Hypothetical protein PH1602"/>
    <property type="match status" value="1"/>
</dbReference>
<evidence type="ECO:0000256" key="9">
    <source>
        <dbReference type="PIRSR" id="PIRSR601233-3"/>
    </source>
</evidence>
<evidence type="ECO:0000256" key="6">
    <source>
        <dbReference type="ARBA" id="ARBA00023211"/>
    </source>
</evidence>
<feature type="binding site" evidence="9">
    <location>
        <position position="166"/>
    </location>
    <ligand>
        <name>Mn(2+)</name>
        <dbReference type="ChEBI" id="CHEBI:29035"/>
        <label>2</label>
    </ligand>
</feature>
<evidence type="ECO:0000256" key="7">
    <source>
        <dbReference type="ARBA" id="ARBA00047746"/>
    </source>
</evidence>
<keyword evidence="4 8" id="KW-0547">Nucleotide-binding</keyword>
<comment type="catalytic activity">
    <reaction evidence="7">
        <text>a 3'-end 3'-phospho-ribonucleotide-RNA + a 5'-end dephospho-ribonucleoside-RNA + GTP = a ribonucleotidyl-ribonucleotide-RNA + GMP + diphosphate</text>
        <dbReference type="Rhea" id="RHEA:68076"/>
        <dbReference type="Rhea" id="RHEA-COMP:10463"/>
        <dbReference type="Rhea" id="RHEA-COMP:13936"/>
        <dbReference type="Rhea" id="RHEA-COMP:17355"/>
        <dbReference type="ChEBI" id="CHEBI:33019"/>
        <dbReference type="ChEBI" id="CHEBI:37565"/>
        <dbReference type="ChEBI" id="CHEBI:58115"/>
        <dbReference type="ChEBI" id="CHEBI:83062"/>
        <dbReference type="ChEBI" id="CHEBI:138284"/>
        <dbReference type="ChEBI" id="CHEBI:173118"/>
        <dbReference type="EC" id="6.5.1.8"/>
    </reaction>
</comment>
<evidence type="ECO:0000256" key="4">
    <source>
        <dbReference type="ARBA" id="ARBA00022741"/>
    </source>
</evidence>
<dbReference type="GO" id="GO:0003909">
    <property type="term" value="F:DNA ligase activity"/>
    <property type="evidence" value="ECO:0007669"/>
    <property type="project" value="TreeGrafter"/>
</dbReference>
<comment type="cofactor">
    <cofactor evidence="9">
        <name>Mn(2+)</name>
        <dbReference type="ChEBI" id="CHEBI:29035"/>
    </cofactor>
    <text evidence="9">Binds 2 manganese ions per subunit.</text>
</comment>
<name>V6LTX2_9EUKA</name>
<dbReference type="EC" id="6.5.1.8" evidence="1"/>
<feature type="binding site" evidence="9">
    <location>
        <position position="148"/>
    </location>
    <ligand>
        <name>Mn(2+)</name>
        <dbReference type="ChEBI" id="CHEBI:29035"/>
        <label>1</label>
    </ligand>
</feature>
<dbReference type="Pfam" id="PF01139">
    <property type="entry name" value="RtcB"/>
    <property type="match status" value="1"/>
</dbReference>
<dbReference type="InterPro" id="IPR036025">
    <property type="entry name" value="RtcB-like_sf"/>
</dbReference>
<evidence type="ECO:0000256" key="3">
    <source>
        <dbReference type="ARBA" id="ARBA00022723"/>
    </source>
</evidence>
<dbReference type="PANTHER" id="PTHR43749:SF2">
    <property type="entry name" value="RNA-SPLICING LIGASE RTCB"/>
    <property type="match status" value="1"/>
</dbReference>
<feature type="binding site" evidence="9">
    <location>
        <position position="60"/>
    </location>
    <ligand>
        <name>Mn(2+)</name>
        <dbReference type="ChEBI" id="CHEBI:29035"/>
        <label>1</label>
    </ligand>
</feature>
<protein>
    <recommendedName>
        <fullName evidence="1">3'-phosphate/5'-hydroxy nucleic acid ligase</fullName>
        <ecNumber evidence="1">6.5.1.8</ecNumber>
    </recommendedName>
</protein>
<dbReference type="GO" id="GO:0170057">
    <property type="term" value="F:RNA ligase (GTP) activity"/>
    <property type="evidence" value="ECO:0007669"/>
    <property type="project" value="UniProtKB-EC"/>
</dbReference>
<dbReference type="GO" id="GO:0006396">
    <property type="term" value="P:RNA processing"/>
    <property type="evidence" value="ECO:0007669"/>
    <property type="project" value="InterPro"/>
</dbReference>
<keyword evidence="6 9" id="KW-0464">Manganese</keyword>